<name>A0ABW7QE00_9MICO</name>
<dbReference type="InterPro" id="IPR019587">
    <property type="entry name" value="Polyketide_cyclase/dehydratase"/>
</dbReference>
<sequence>MSSEVNRDYRYSEQASALLTATAEEVFTYLDDHRSIASHMAADSSPMMGGGEMGLELDAGGGRAVGPHIRMTGTAFGLKLALDQVVVERTPPTTKSWQTVTQRLIVIGAYAMGFRIEPRKDGTMLTVWIHYDPAPNRLLGLLGGRRYARWCVRQMRDAAAARFRAKPVAGGPTRSRRLERET</sequence>
<dbReference type="Gene3D" id="3.30.530.20">
    <property type="match status" value="1"/>
</dbReference>
<keyword evidence="2" id="KW-1185">Reference proteome</keyword>
<dbReference type="Pfam" id="PF10604">
    <property type="entry name" value="Polyketide_cyc2"/>
    <property type="match status" value="1"/>
</dbReference>
<comment type="caution">
    <text evidence="1">The sequence shown here is derived from an EMBL/GenBank/DDBJ whole genome shotgun (WGS) entry which is preliminary data.</text>
</comment>
<dbReference type="SUPFAM" id="SSF55961">
    <property type="entry name" value="Bet v1-like"/>
    <property type="match status" value="1"/>
</dbReference>
<evidence type="ECO:0000313" key="1">
    <source>
        <dbReference type="EMBL" id="MFH8253136.1"/>
    </source>
</evidence>
<reference evidence="1 2" key="1">
    <citation type="submission" date="2024-09" db="EMBL/GenBank/DDBJ databases">
        <authorList>
            <person name="Pan X."/>
        </authorList>
    </citation>
    <scope>NUCLEOTIDE SEQUENCE [LARGE SCALE GENOMIC DNA]</scope>
    <source>
        <strain evidence="1 2">B2969</strain>
    </source>
</reference>
<accession>A0ABW7QE00</accession>
<dbReference type="Proteomes" id="UP001610861">
    <property type="component" value="Unassembled WGS sequence"/>
</dbReference>
<organism evidence="1 2">
    <name type="scientific">Microbacterium alkaliflavum</name>
    <dbReference type="NCBI Taxonomy" id="3248839"/>
    <lineage>
        <taxon>Bacteria</taxon>
        <taxon>Bacillati</taxon>
        <taxon>Actinomycetota</taxon>
        <taxon>Actinomycetes</taxon>
        <taxon>Micrococcales</taxon>
        <taxon>Microbacteriaceae</taxon>
        <taxon>Microbacterium</taxon>
    </lineage>
</organism>
<dbReference type="RefSeq" id="WP_397558559.1">
    <property type="nucleotide sequence ID" value="NZ_JBIQWL010000016.1"/>
</dbReference>
<protein>
    <submittedName>
        <fullName evidence="1">SRPBCC family protein</fullName>
    </submittedName>
</protein>
<evidence type="ECO:0000313" key="2">
    <source>
        <dbReference type="Proteomes" id="UP001610861"/>
    </source>
</evidence>
<dbReference type="EMBL" id="JBIQWL010000016">
    <property type="protein sequence ID" value="MFH8253136.1"/>
    <property type="molecule type" value="Genomic_DNA"/>
</dbReference>
<dbReference type="InterPro" id="IPR023393">
    <property type="entry name" value="START-like_dom_sf"/>
</dbReference>
<proteinExistence type="predicted"/>
<gene>
    <name evidence="1" type="ORF">ACH3VR_22405</name>
</gene>